<dbReference type="AlphaFoldDB" id="A0A9P6TBB3"/>
<dbReference type="Proteomes" id="UP000886653">
    <property type="component" value="Unassembled WGS sequence"/>
</dbReference>
<feature type="region of interest" description="Disordered" evidence="1">
    <location>
        <begin position="1"/>
        <end position="49"/>
    </location>
</feature>
<sequence>MSSESNSTSPPPSPQIISNTFIPSSPITQASPSSTHHSNSTIFALNPNMSLGDSSPPNILGLHTMATPTDPASSLQLQTQNATTQILIPPTTLAMIPKLSSGNFHAWKMRLETCLGAYKL</sequence>
<feature type="compositionally biased region" description="Polar residues" evidence="1">
    <location>
        <begin position="21"/>
        <end position="49"/>
    </location>
</feature>
<name>A0A9P6TBB3_9BASI</name>
<evidence type="ECO:0000313" key="2">
    <source>
        <dbReference type="EMBL" id="KAG0144443.1"/>
    </source>
</evidence>
<evidence type="ECO:0000313" key="3">
    <source>
        <dbReference type="Proteomes" id="UP000886653"/>
    </source>
</evidence>
<proteinExistence type="predicted"/>
<dbReference type="EMBL" id="MU167295">
    <property type="protein sequence ID" value="KAG0144443.1"/>
    <property type="molecule type" value="Genomic_DNA"/>
</dbReference>
<keyword evidence="3" id="KW-1185">Reference proteome</keyword>
<reference evidence="2" key="1">
    <citation type="submission" date="2013-11" db="EMBL/GenBank/DDBJ databases">
        <title>Genome sequence of the fusiform rust pathogen reveals effectors for host alternation and coevolution with pine.</title>
        <authorList>
            <consortium name="DOE Joint Genome Institute"/>
            <person name="Smith K."/>
            <person name="Pendleton A."/>
            <person name="Kubisiak T."/>
            <person name="Anderson C."/>
            <person name="Salamov A."/>
            <person name="Aerts A."/>
            <person name="Riley R."/>
            <person name="Clum A."/>
            <person name="Lindquist E."/>
            <person name="Ence D."/>
            <person name="Campbell M."/>
            <person name="Kronenberg Z."/>
            <person name="Feau N."/>
            <person name="Dhillon B."/>
            <person name="Hamelin R."/>
            <person name="Burleigh J."/>
            <person name="Smith J."/>
            <person name="Yandell M."/>
            <person name="Nelson C."/>
            <person name="Grigoriev I."/>
            <person name="Davis J."/>
        </authorList>
    </citation>
    <scope>NUCLEOTIDE SEQUENCE</scope>
    <source>
        <strain evidence="2">G11</strain>
    </source>
</reference>
<protein>
    <submittedName>
        <fullName evidence="2">Uncharacterized protein</fullName>
    </submittedName>
</protein>
<gene>
    <name evidence="2" type="ORF">CROQUDRAFT_95037</name>
</gene>
<organism evidence="2 3">
    <name type="scientific">Cronartium quercuum f. sp. fusiforme G11</name>
    <dbReference type="NCBI Taxonomy" id="708437"/>
    <lineage>
        <taxon>Eukaryota</taxon>
        <taxon>Fungi</taxon>
        <taxon>Dikarya</taxon>
        <taxon>Basidiomycota</taxon>
        <taxon>Pucciniomycotina</taxon>
        <taxon>Pucciniomycetes</taxon>
        <taxon>Pucciniales</taxon>
        <taxon>Coleosporiaceae</taxon>
        <taxon>Cronartium</taxon>
    </lineage>
</organism>
<evidence type="ECO:0000256" key="1">
    <source>
        <dbReference type="SAM" id="MobiDB-lite"/>
    </source>
</evidence>
<accession>A0A9P6TBB3</accession>
<comment type="caution">
    <text evidence="2">The sequence shown here is derived from an EMBL/GenBank/DDBJ whole genome shotgun (WGS) entry which is preliminary data.</text>
</comment>